<evidence type="ECO:0000313" key="2">
    <source>
        <dbReference type="EMBL" id="KUH33005.1"/>
    </source>
</evidence>
<accession>A0A100XX54</accession>
<feature type="compositionally biased region" description="Basic and acidic residues" evidence="1">
    <location>
        <begin position="8"/>
        <end position="31"/>
    </location>
</feature>
<feature type="region of interest" description="Disordered" evidence="1">
    <location>
        <begin position="1"/>
        <end position="37"/>
    </location>
</feature>
<gene>
    <name evidence="2" type="ORF">APY94_07745</name>
</gene>
<protein>
    <submittedName>
        <fullName evidence="2">Uncharacterized protein</fullName>
    </submittedName>
</protein>
<keyword evidence="3" id="KW-1185">Reference proteome</keyword>
<name>A0A100XX54_9EURY</name>
<proteinExistence type="predicted"/>
<evidence type="ECO:0000313" key="3">
    <source>
        <dbReference type="Proteomes" id="UP000053462"/>
    </source>
</evidence>
<reference evidence="2 3" key="1">
    <citation type="submission" date="2015-10" db="EMBL/GenBank/DDBJ databases">
        <title>Draft genome sequence of Thermococcus celericrescens strain DSM 17994.</title>
        <authorList>
            <person name="Hong S.-J."/>
            <person name="Park C.-E."/>
            <person name="Shin J.-H."/>
        </authorList>
    </citation>
    <scope>NUCLEOTIDE SEQUENCE [LARGE SCALE GENOMIC DNA]</scope>
    <source>
        <strain evidence="2 3">DSM 17994</strain>
    </source>
</reference>
<evidence type="ECO:0000256" key="1">
    <source>
        <dbReference type="SAM" id="MobiDB-lite"/>
    </source>
</evidence>
<dbReference type="EMBL" id="LLYW01000026">
    <property type="protein sequence ID" value="KUH33005.1"/>
    <property type="molecule type" value="Genomic_DNA"/>
</dbReference>
<dbReference type="AlphaFoldDB" id="A0A100XX54"/>
<sequence>MKTSVAHQHAEDYRHPPDLKEGEAHRGRPGDEPPNEYRVGYEADLLSAVKGESSKELTPRHLRRGFRALISYSSREFRLGPKARSRARYPYRQTGLGVIAQGHSTEFQTAQRRFLKRTLNSVFPPMAGGHAETPSHRVLLSGLSEALLHPKVQKGFGV</sequence>
<comment type="caution">
    <text evidence="2">The sequence shown here is derived from an EMBL/GenBank/DDBJ whole genome shotgun (WGS) entry which is preliminary data.</text>
</comment>
<organism evidence="2 3">
    <name type="scientific">Thermococcus celericrescens</name>
    <dbReference type="NCBI Taxonomy" id="227598"/>
    <lineage>
        <taxon>Archaea</taxon>
        <taxon>Methanobacteriati</taxon>
        <taxon>Methanobacteriota</taxon>
        <taxon>Thermococci</taxon>
        <taxon>Thermococcales</taxon>
        <taxon>Thermococcaceae</taxon>
        <taxon>Thermococcus</taxon>
    </lineage>
</organism>
<dbReference type="Proteomes" id="UP000053462">
    <property type="component" value="Unassembled WGS sequence"/>
</dbReference>